<dbReference type="PANTHER" id="PTHR38797:SF4">
    <property type="entry name" value="NUCLEAR PORE COMPLEX PROTEIN NUP85"/>
    <property type="match status" value="1"/>
</dbReference>
<dbReference type="Pfam" id="PF12311">
    <property type="entry name" value="DUF3632"/>
    <property type="match status" value="1"/>
</dbReference>
<evidence type="ECO:0000313" key="2">
    <source>
        <dbReference type="EMBL" id="EKG11617.1"/>
    </source>
</evidence>
<proteinExistence type="predicted"/>
<evidence type="ECO:0000313" key="3">
    <source>
        <dbReference type="Proteomes" id="UP000007129"/>
    </source>
</evidence>
<organism evidence="2 3">
    <name type="scientific">Macrophomina phaseolina (strain MS6)</name>
    <name type="common">Charcoal rot fungus</name>
    <dbReference type="NCBI Taxonomy" id="1126212"/>
    <lineage>
        <taxon>Eukaryota</taxon>
        <taxon>Fungi</taxon>
        <taxon>Dikarya</taxon>
        <taxon>Ascomycota</taxon>
        <taxon>Pezizomycotina</taxon>
        <taxon>Dothideomycetes</taxon>
        <taxon>Dothideomycetes incertae sedis</taxon>
        <taxon>Botryosphaeriales</taxon>
        <taxon>Botryosphaeriaceae</taxon>
        <taxon>Macrophomina</taxon>
    </lineage>
</organism>
<dbReference type="eggNOG" id="ENOG502SPKD">
    <property type="taxonomic scope" value="Eukaryota"/>
</dbReference>
<protein>
    <submittedName>
        <fullName evidence="2">Uncharacterized protein</fullName>
    </submittedName>
</protein>
<comment type="caution">
    <text evidence="2">The sequence shown here is derived from an EMBL/GenBank/DDBJ whole genome shotgun (WGS) entry which is preliminary data.</text>
</comment>
<feature type="region of interest" description="Disordered" evidence="1">
    <location>
        <begin position="1"/>
        <end position="24"/>
    </location>
</feature>
<dbReference type="Proteomes" id="UP000007129">
    <property type="component" value="Unassembled WGS sequence"/>
</dbReference>
<name>K2RFI6_MACPH</name>
<gene>
    <name evidence="2" type="ORF">MPH_11110</name>
</gene>
<dbReference type="EMBL" id="AHHD01000467">
    <property type="protein sequence ID" value="EKG11617.1"/>
    <property type="molecule type" value="Genomic_DNA"/>
</dbReference>
<dbReference type="AlphaFoldDB" id="K2RFI6"/>
<dbReference type="OrthoDB" id="3350591at2759"/>
<dbReference type="InterPro" id="IPR022085">
    <property type="entry name" value="OpdG"/>
</dbReference>
<reference evidence="2 3" key="1">
    <citation type="journal article" date="2012" name="BMC Genomics">
        <title>Tools to kill: Genome of one of the most destructive plant pathogenic fungi Macrophomina phaseolina.</title>
        <authorList>
            <person name="Islam M.S."/>
            <person name="Haque M.S."/>
            <person name="Islam M.M."/>
            <person name="Emdad E.M."/>
            <person name="Halim A."/>
            <person name="Hossen Q.M.M."/>
            <person name="Hossain M.Z."/>
            <person name="Ahmed B."/>
            <person name="Rahim S."/>
            <person name="Rahman M.S."/>
            <person name="Alam M.M."/>
            <person name="Hou S."/>
            <person name="Wan X."/>
            <person name="Saito J.A."/>
            <person name="Alam M."/>
        </authorList>
    </citation>
    <scope>NUCLEOTIDE SEQUENCE [LARGE SCALE GENOMIC DNA]</scope>
    <source>
        <strain evidence="2 3">MS6</strain>
    </source>
</reference>
<dbReference type="InParanoid" id="K2RFI6"/>
<dbReference type="VEuPathDB" id="FungiDB:MPH_11110"/>
<dbReference type="InterPro" id="IPR053204">
    <property type="entry name" value="Oxopyrrolidines_Biosynth-assoc"/>
</dbReference>
<evidence type="ECO:0000256" key="1">
    <source>
        <dbReference type="SAM" id="MobiDB-lite"/>
    </source>
</evidence>
<dbReference type="HOGENOM" id="CLU_906407_0_0_1"/>
<dbReference type="STRING" id="1126212.K2RFI6"/>
<accession>K2RFI6</accession>
<sequence length="291" mass="33816">MTQPSTPTDEWYASKGQLNDDEPATPEEVEALKSFIEDKASPETAAKRLMTTREDKKSLEDKTNRVAWLLFDLAMDFPDQQSRVFELLEAIKTLPDEQLAFTDEQKLKYSDWKSWKDLERFWDIVDEMRRSYWAYRLEQDGEDDDPEANPRKWARINALMARHVARYGGTSELAYGLSVIRNALETEPWNKAGGDEAREKERLKFLSADVPAAAGWLIYAGEEVFDSLKSGSTEIKIEPSDLWSRSDSGVSRWNLWKERLNWVWEQQSLAEEIRQIAKNAYTSMQSVEDRR</sequence>
<dbReference type="PANTHER" id="PTHR38797">
    <property type="entry name" value="NUCLEAR PORE COMPLEX PROTEIN NUP85-RELATED"/>
    <property type="match status" value="1"/>
</dbReference>